<evidence type="ECO:0000256" key="2">
    <source>
        <dbReference type="ARBA" id="ARBA00022692"/>
    </source>
</evidence>
<comment type="subcellular location">
    <subcellularLocation>
        <location evidence="1">Membrane</location>
        <topology evidence="1">Multi-pass membrane protein</topology>
    </subcellularLocation>
</comment>
<reference evidence="7" key="1">
    <citation type="submission" date="2022-06" db="EMBL/GenBank/DDBJ databases">
        <title>Aeoliella straminimaris, a novel planctomycete from sediments.</title>
        <authorList>
            <person name="Vitorino I.R."/>
            <person name="Lage O.M."/>
        </authorList>
    </citation>
    <scope>NUCLEOTIDE SEQUENCE</scope>
    <source>
        <strain evidence="7">ICT_H6.2</strain>
    </source>
</reference>
<feature type="transmembrane region" description="Helical" evidence="6">
    <location>
        <begin position="49"/>
        <end position="70"/>
    </location>
</feature>
<proteinExistence type="predicted"/>
<comment type="caution">
    <text evidence="7">The sequence shown here is derived from an EMBL/GenBank/DDBJ whole genome shotgun (WGS) entry which is preliminary data.</text>
</comment>
<keyword evidence="3 6" id="KW-1133">Transmembrane helix</keyword>
<evidence type="ECO:0000256" key="1">
    <source>
        <dbReference type="ARBA" id="ARBA00004141"/>
    </source>
</evidence>
<gene>
    <name evidence="7" type="ORF">NG895_20720</name>
</gene>
<dbReference type="AlphaFoldDB" id="A0A9X2JHR8"/>
<feature type="transmembrane region" description="Helical" evidence="6">
    <location>
        <begin position="200"/>
        <end position="220"/>
    </location>
</feature>
<name>A0A9X2JHR8_9BACT</name>
<evidence type="ECO:0000256" key="6">
    <source>
        <dbReference type="SAM" id="Phobius"/>
    </source>
</evidence>
<feature type="transmembrane region" description="Helical" evidence="6">
    <location>
        <begin position="137"/>
        <end position="158"/>
    </location>
</feature>
<dbReference type="InterPro" id="IPR004254">
    <property type="entry name" value="AdipoR/HlyIII-related"/>
</dbReference>
<feature type="transmembrane region" description="Helical" evidence="6">
    <location>
        <begin position="165"/>
        <end position="188"/>
    </location>
</feature>
<protein>
    <submittedName>
        <fullName evidence="7">Hemolysin III family protein</fullName>
    </submittedName>
</protein>
<dbReference type="RefSeq" id="WP_252854442.1">
    <property type="nucleotide sequence ID" value="NZ_JAMXLR010000072.1"/>
</dbReference>
<dbReference type="GO" id="GO:0046872">
    <property type="term" value="F:metal ion binding"/>
    <property type="evidence" value="ECO:0007669"/>
    <property type="project" value="UniProtKB-KW"/>
</dbReference>
<feature type="binding site" evidence="5">
    <location>
        <position position="198"/>
    </location>
    <ligand>
        <name>Zn(2+)</name>
        <dbReference type="ChEBI" id="CHEBI:29105"/>
    </ligand>
</feature>
<feature type="transmembrane region" description="Helical" evidence="6">
    <location>
        <begin position="85"/>
        <end position="103"/>
    </location>
</feature>
<keyword evidence="5" id="KW-0862">Zinc</keyword>
<accession>A0A9X2JHR8</accession>
<dbReference type="PANTHER" id="PTHR20855">
    <property type="entry name" value="ADIPOR/PROGESTIN RECEPTOR-RELATED"/>
    <property type="match status" value="1"/>
</dbReference>
<dbReference type="EMBL" id="JAMXLR010000072">
    <property type="protein sequence ID" value="MCO6046330.1"/>
    <property type="molecule type" value="Genomic_DNA"/>
</dbReference>
<feature type="binding site" evidence="5">
    <location>
        <position position="202"/>
    </location>
    <ligand>
        <name>Zn(2+)</name>
        <dbReference type="ChEBI" id="CHEBI:29105"/>
    </ligand>
</feature>
<dbReference type="Proteomes" id="UP001155241">
    <property type="component" value="Unassembled WGS sequence"/>
</dbReference>
<evidence type="ECO:0000313" key="7">
    <source>
        <dbReference type="EMBL" id="MCO6046330.1"/>
    </source>
</evidence>
<keyword evidence="8" id="KW-1185">Reference proteome</keyword>
<sequence length="241" mass="26791">MSDVVPVYGIPGIREPVSSIMHLIGAVFCLGYAPALVRRGWRHHCSPLALVVFAFSCVLLLSMSSVYHMFHEGGFVRPIMKRLDVAAIFVLIAGTCTPLYAILFSGKARLLLMLSVWAVAIAGLTLRVIFFDSISPWFGLTIFLAMGWMGAAAALVIWRRYGLYYLRYLVAGGLAYTLGAVCLGLQWPEPLPGYISYHEVWHLAVLAGIAFHWTFIWQVAGGPPTAHHDWEETEPVHWETD</sequence>
<dbReference type="Pfam" id="PF03006">
    <property type="entry name" value="HlyIII"/>
    <property type="match status" value="1"/>
</dbReference>
<evidence type="ECO:0000256" key="4">
    <source>
        <dbReference type="ARBA" id="ARBA00023136"/>
    </source>
</evidence>
<keyword evidence="5" id="KW-0479">Metal-binding</keyword>
<dbReference type="PANTHER" id="PTHR20855:SF3">
    <property type="entry name" value="LD03007P"/>
    <property type="match status" value="1"/>
</dbReference>
<evidence type="ECO:0000313" key="8">
    <source>
        <dbReference type="Proteomes" id="UP001155241"/>
    </source>
</evidence>
<organism evidence="7 8">
    <name type="scientific">Aeoliella straminimaris</name>
    <dbReference type="NCBI Taxonomy" id="2954799"/>
    <lineage>
        <taxon>Bacteria</taxon>
        <taxon>Pseudomonadati</taxon>
        <taxon>Planctomycetota</taxon>
        <taxon>Planctomycetia</taxon>
        <taxon>Pirellulales</taxon>
        <taxon>Lacipirellulaceae</taxon>
        <taxon>Aeoliella</taxon>
    </lineage>
</organism>
<feature type="transmembrane region" description="Helical" evidence="6">
    <location>
        <begin position="20"/>
        <end position="37"/>
    </location>
</feature>
<keyword evidence="4 6" id="KW-0472">Membrane</keyword>
<feature type="transmembrane region" description="Helical" evidence="6">
    <location>
        <begin position="110"/>
        <end position="131"/>
    </location>
</feature>
<keyword evidence="2 6" id="KW-0812">Transmembrane</keyword>
<evidence type="ECO:0000256" key="5">
    <source>
        <dbReference type="PIRSR" id="PIRSR604254-1"/>
    </source>
</evidence>
<evidence type="ECO:0000256" key="3">
    <source>
        <dbReference type="ARBA" id="ARBA00022989"/>
    </source>
</evidence>
<feature type="binding site" evidence="5">
    <location>
        <position position="68"/>
    </location>
    <ligand>
        <name>Zn(2+)</name>
        <dbReference type="ChEBI" id="CHEBI:29105"/>
    </ligand>
</feature>
<dbReference type="GO" id="GO:0016020">
    <property type="term" value="C:membrane"/>
    <property type="evidence" value="ECO:0007669"/>
    <property type="project" value="UniProtKB-SubCell"/>
</dbReference>